<proteinExistence type="predicted"/>
<gene>
    <name evidence="1" type="ORF">CK203_095975</name>
</gene>
<accession>A0A438FCC3</accession>
<sequence>MDSDRYSISAGTHIMVNSLKIYREGQNSKLIPFGSQALVDDHAQGYLLVYKRVDLYLTDKATKAGSTVLRGRAEVPDVHSSVLNRGYMTEAGSHLLGHTEYNLHPSRAPGVIVGHFGANSLGLQNLVINKGISAQGR</sequence>
<evidence type="ECO:0000313" key="1">
    <source>
        <dbReference type="EMBL" id="RVW57613.1"/>
    </source>
</evidence>
<dbReference type="EMBL" id="QGNW01001049">
    <property type="protein sequence ID" value="RVW57613.1"/>
    <property type="molecule type" value="Genomic_DNA"/>
</dbReference>
<name>A0A438FCC3_VITVI</name>
<dbReference type="Proteomes" id="UP000288805">
    <property type="component" value="Unassembled WGS sequence"/>
</dbReference>
<dbReference type="AlphaFoldDB" id="A0A438FCC3"/>
<protein>
    <submittedName>
        <fullName evidence="1">Uncharacterized protein</fullName>
    </submittedName>
</protein>
<organism evidence="1 2">
    <name type="scientific">Vitis vinifera</name>
    <name type="common">Grape</name>
    <dbReference type="NCBI Taxonomy" id="29760"/>
    <lineage>
        <taxon>Eukaryota</taxon>
        <taxon>Viridiplantae</taxon>
        <taxon>Streptophyta</taxon>
        <taxon>Embryophyta</taxon>
        <taxon>Tracheophyta</taxon>
        <taxon>Spermatophyta</taxon>
        <taxon>Magnoliopsida</taxon>
        <taxon>eudicotyledons</taxon>
        <taxon>Gunneridae</taxon>
        <taxon>Pentapetalae</taxon>
        <taxon>rosids</taxon>
        <taxon>Vitales</taxon>
        <taxon>Vitaceae</taxon>
        <taxon>Viteae</taxon>
        <taxon>Vitis</taxon>
    </lineage>
</organism>
<comment type="caution">
    <text evidence="1">The sequence shown here is derived from an EMBL/GenBank/DDBJ whole genome shotgun (WGS) entry which is preliminary data.</text>
</comment>
<evidence type="ECO:0000313" key="2">
    <source>
        <dbReference type="Proteomes" id="UP000288805"/>
    </source>
</evidence>
<reference evidence="1 2" key="1">
    <citation type="journal article" date="2018" name="PLoS Genet.">
        <title>Population sequencing reveals clonal diversity and ancestral inbreeding in the grapevine cultivar Chardonnay.</title>
        <authorList>
            <person name="Roach M.J."/>
            <person name="Johnson D.L."/>
            <person name="Bohlmann J."/>
            <person name="van Vuuren H.J."/>
            <person name="Jones S.J."/>
            <person name="Pretorius I.S."/>
            <person name="Schmidt S.A."/>
            <person name="Borneman A.R."/>
        </authorList>
    </citation>
    <scope>NUCLEOTIDE SEQUENCE [LARGE SCALE GENOMIC DNA]</scope>
    <source>
        <strain evidence="2">cv. Chardonnay</strain>
        <tissue evidence="1">Leaf</tissue>
    </source>
</reference>